<dbReference type="Gene3D" id="3.60.15.10">
    <property type="entry name" value="Ribonuclease Z/Hydroxyacylglutathione hydrolase-like"/>
    <property type="match status" value="1"/>
</dbReference>
<keyword evidence="2" id="KW-1185">Reference proteome</keyword>
<dbReference type="AlphaFoldDB" id="A0A5Q0QDH1"/>
<proteinExistence type="predicted"/>
<gene>
    <name evidence="1" type="ORF">GFH32_05280</name>
</gene>
<name>A0A5Q0QDH1_9SPHI</name>
<keyword evidence="1" id="KW-0269">Exonuclease</keyword>
<evidence type="ECO:0000313" key="2">
    <source>
        <dbReference type="Proteomes" id="UP000326921"/>
    </source>
</evidence>
<sequence>MAEIIEDFLVKKDQGYYCAYGDFYIDPLYPVQQAVVSHAHGDHASPGHQAIYCTEATAAFMQIRYAKQALSSYQVKDFEQKFHLNGVDILFYPAGHILGSAQILMIYQGVRYLYTGDYKLQEDNTCEPIKIVEADVLITETTFADPNVKHPDPKEEILKLAVASNIMLGCYSLGKAQRITALLNQYLPEKEILVHHSMLAFHRIYDKFNEVPMKYELYNRKSMKGDEKNKVYLIPPLTFNSYRRAKNVLRVFASGWARLQASNDLSLYLSDHVDWEDILTFVKQVKPRAIWTLHGDGRQLHAHLSDDLIIRDIFTQTYRPDFC</sequence>
<keyword evidence="1" id="KW-0378">Hydrolase</keyword>
<dbReference type="RefSeq" id="WP_153510088.1">
    <property type="nucleotide sequence ID" value="NZ_CP045652.1"/>
</dbReference>
<protein>
    <submittedName>
        <fullName evidence="1">Exonuclease</fullName>
    </submittedName>
</protein>
<dbReference type="InterPro" id="IPR050698">
    <property type="entry name" value="MBL"/>
</dbReference>
<dbReference type="GO" id="GO:0004521">
    <property type="term" value="F:RNA endonuclease activity"/>
    <property type="evidence" value="ECO:0007669"/>
    <property type="project" value="TreeGrafter"/>
</dbReference>
<dbReference type="Proteomes" id="UP000326921">
    <property type="component" value="Chromosome"/>
</dbReference>
<dbReference type="KEGG" id="sphe:GFH32_05280"/>
<dbReference type="EMBL" id="CP045652">
    <property type="protein sequence ID" value="QGA25768.1"/>
    <property type="molecule type" value="Genomic_DNA"/>
</dbReference>
<dbReference type="SUPFAM" id="SSF56281">
    <property type="entry name" value="Metallo-hydrolase/oxidoreductase"/>
    <property type="match status" value="1"/>
</dbReference>
<dbReference type="GO" id="GO:0004527">
    <property type="term" value="F:exonuclease activity"/>
    <property type="evidence" value="ECO:0007669"/>
    <property type="project" value="UniProtKB-KW"/>
</dbReference>
<dbReference type="InterPro" id="IPR036866">
    <property type="entry name" value="RibonucZ/Hydroxyglut_hydro"/>
</dbReference>
<dbReference type="PANTHER" id="PTHR11203">
    <property type="entry name" value="CLEAVAGE AND POLYADENYLATION SPECIFICITY FACTOR FAMILY MEMBER"/>
    <property type="match status" value="1"/>
</dbReference>
<accession>A0A5Q0QDH1</accession>
<organism evidence="1 2">
    <name type="scientific">Sphingobacterium zhuxiongii</name>
    <dbReference type="NCBI Taxonomy" id="2662364"/>
    <lineage>
        <taxon>Bacteria</taxon>
        <taxon>Pseudomonadati</taxon>
        <taxon>Bacteroidota</taxon>
        <taxon>Sphingobacteriia</taxon>
        <taxon>Sphingobacteriales</taxon>
        <taxon>Sphingobacteriaceae</taxon>
        <taxon>Sphingobacterium</taxon>
    </lineage>
</organism>
<evidence type="ECO:0000313" key="1">
    <source>
        <dbReference type="EMBL" id="QGA25768.1"/>
    </source>
</evidence>
<dbReference type="PANTHER" id="PTHR11203:SF49">
    <property type="entry name" value="BLL1145 PROTEIN"/>
    <property type="match status" value="1"/>
</dbReference>
<keyword evidence="1" id="KW-0540">Nuclease</keyword>
<reference evidence="1 2" key="1">
    <citation type="submission" date="2019-10" db="EMBL/GenBank/DDBJ databases">
        <authorList>
            <person name="Dong K."/>
        </authorList>
    </citation>
    <scope>NUCLEOTIDE SEQUENCE [LARGE SCALE GENOMIC DNA]</scope>
    <source>
        <strain evidence="2">dk4302</strain>
    </source>
</reference>